<feature type="transmembrane region" description="Helical" evidence="1">
    <location>
        <begin position="6"/>
        <end position="26"/>
    </location>
</feature>
<accession>A0A212JX17</accession>
<proteinExistence type="predicted"/>
<gene>
    <name evidence="2" type="ORF">KL86CLO1_11853</name>
</gene>
<name>A0A212JX17_9FIRM</name>
<sequence length="28" mass="3339">MLVGVVYFLKFMCITYVFRTAYCLMLNV</sequence>
<keyword evidence="1" id="KW-0812">Transmembrane</keyword>
<keyword evidence="1" id="KW-0472">Membrane</keyword>
<protein>
    <submittedName>
        <fullName evidence="2">Uncharacterized protein</fullName>
    </submittedName>
</protein>
<evidence type="ECO:0000256" key="1">
    <source>
        <dbReference type="SAM" id="Phobius"/>
    </source>
</evidence>
<dbReference type="AlphaFoldDB" id="A0A212JX17"/>
<organism evidence="2">
    <name type="scientific">uncultured Eubacteriales bacterium</name>
    <dbReference type="NCBI Taxonomy" id="172733"/>
    <lineage>
        <taxon>Bacteria</taxon>
        <taxon>Bacillati</taxon>
        <taxon>Bacillota</taxon>
        <taxon>Clostridia</taxon>
        <taxon>Eubacteriales</taxon>
        <taxon>environmental samples</taxon>
    </lineage>
</organism>
<keyword evidence="1" id="KW-1133">Transmembrane helix</keyword>
<dbReference type="EMBL" id="FLUN01000001">
    <property type="protein sequence ID" value="SBW04014.1"/>
    <property type="molecule type" value="Genomic_DNA"/>
</dbReference>
<evidence type="ECO:0000313" key="2">
    <source>
        <dbReference type="EMBL" id="SBW04014.1"/>
    </source>
</evidence>
<reference evidence="2" key="1">
    <citation type="submission" date="2016-04" db="EMBL/GenBank/DDBJ databases">
        <authorList>
            <person name="Evans L.H."/>
            <person name="Alamgir A."/>
            <person name="Owens N."/>
            <person name="Weber N.D."/>
            <person name="Virtaneva K."/>
            <person name="Barbian K."/>
            <person name="Babar A."/>
            <person name="Rosenke K."/>
        </authorList>
    </citation>
    <scope>NUCLEOTIDE SEQUENCE</scope>
    <source>
        <strain evidence="2">86</strain>
    </source>
</reference>